<evidence type="ECO:0000256" key="1">
    <source>
        <dbReference type="ARBA" id="ARBA00004477"/>
    </source>
</evidence>
<dbReference type="GO" id="GO:0006695">
    <property type="term" value="P:cholesterol biosynthetic process"/>
    <property type="evidence" value="ECO:0007669"/>
    <property type="project" value="UniProtKB-KW"/>
</dbReference>
<dbReference type="InterPro" id="IPR001171">
    <property type="entry name" value="ERG24_DHCR-like"/>
</dbReference>
<name>A0A139AW40_GONPJ</name>
<evidence type="ECO:0000256" key="16">
    <source>
        <dbReference type="ARBA" id="ARBA00023166"/>
    </source>
</evidence>
<dbReference type="GO" id="GO:0005789">
    <property type="term" value="C:endoplasmic reticulum membrane"/>
    <property type="evidence" value="ECO:0007669"/>
    <property type="project" value="UniProtKB-SubCell"/>
</dbReference>
<keyword evidence="26" id="KW-1185">Reference proteome</keyword>
<evidence type="ECO:0000313" key="25">
    <source>
        <dbReference type="EMBL" id="KXS20940.1"/>
    </source>
</evidence>
<evidence type="ECO:0000256" key="13">
    <source>
        <dbReference type="ARBA" id="ARBA00023011"/>
    </source>
</evidence>
<feature type="transmembrane region" description="Helical" evidence="24">
    <location>
        <begin position="373"/>
        <end position="391"/>
    </location>
</feature>
<protein>
    <recommendedName>
        <fullName evidence="19">7-dehydrocholesterol reductase</fullName>
        <ecNumber evidence="18">1.3.1.21</ecNumber>
    </recommendedName>
    <alternativeName>
        <fullName evidence="20">Sterol Delta(7)-reductase</fullName>
    </alternativeName>
</protein>
<keyword evidence="8" id="KW-0256">Endoplasmic reticulum</keyword>
<dbReference type="InterPro" id="IPR018083">
    <property type="entry name" value="Sterol_reductase_CS"/>
</dbReference>
<proteinExistence type="inferred from homology"/>
<comment type="pathway">
    <text evidence="2">Steroid biosynthesis; cholesterol biosynthesis.</text>
</comment>
<dbReference type="PROSITE" id="PS01017">
    <property type="entry name" value="STEROL_REDUCT_1"/>
    <property type="match status" value="1"/>
</dbReference>
<evidence type="ECO:0000256" key="20">
    <source>
        <dbReference type="ARBA" id="ARBA00042688"/>
    </source>
</evidence>
<accession>A0A139AW40</accession>
<dbReference type="AlphaFoldDB" id="A0A139AW40"/>
<evidence type="ECO:0000256" key="19">
    <source>
        <dbReference type="ARBA" id="ARBA00039984"/>
    </source>
</evidence>
<evidence type="ECO:0000256" key="15">
    <source>
        <dbReference type="ARBA" id="ARBA00023136"/>
    </source>
</evidence>
<comment type="similarity">
    <text evidence="3">Belongs to the ERG4/ERG24 family.</text>
</comment>
<comment type="subcellular location">
    <subcellularLocation>
        <location evidence="1">Endoplasmic reticulum membrane</location>
        <topology evidence="1">Multi-pass membrane protein</topology>
    </subcellularLocation>
</comment>
<comment type="catalytic activity">
    <reaction evidence="21">
        <text>cholesterol + NADP(+) = 7-dehydrocholesterol + NADPH + H(+)</text>
        <dbReference type="Rhea" id="RHEA:23984"/>
        <dbReference type="ChEBI" id="CHEBI:15378"/>
        <dbReference type="ChEBI" id="CHEBI:16113"/>
        <dbReference type="ChEBI" id="CHEBI:17759"/>
        <dbReference type="ChEBI" id="CHEBI:57783"/>
        <dbReference type="ChEBI" id="CHEBI:58349"/>
        <dbReference type="EC" id="1.3.1.21"/>
    </reaction>
    <physiologicalReaction direction="right-to-left" evidence="21">
        <dbReference type="Rhea" id="RHEA:23986"/>
    </physiologicalReaction>
</comment>
<keyword evidence="7" id="KW-0152">Cholesterol biosynthesis</keyword>
<sequence length="513" mass="57990">MKRATRTSKAEAEPEPPVLPPAPASNEKDEKKDGKTVEFQGKGGAKTWGRAHKPNFMGALAVYLMIIFCPILPFYAYASCSAYECSITNLAQDIVATQSILPFWNNIPTPSVQGFQILGVWVVFQALVYVYLPGPKGYGQLTPAGKKLEYNVNGFSAYLLTHVLFVFLSDMTPYSAGFFPATIIADHYSSLLWACCAAGYIVATYAYIKARVAPTHPEDRKFTGNFVFDYFWGVEFNPREQWFPKIGQNASGEGLDWKLYWVGRHGMMGWSLINLSLAVYQHRFLAAHPGHPSKFSPVALPSHITNSMVLLNVLHTIYIADFFYNEDWYLRTIDIAHDHFGFMFAWGDSTWLTFMYALQSFYLINNPIELPPVYFWTVAALGFVGYAIFRITNAQKDLARSTNGNCTIWGKPATFVRAEYTTSDGVKHDTLLLTSGFWGIARHMNYTADLMGCLAYCMTCGLSHAMPYFYVIYMTLLLLGRNYRDESRCSGKYGDKWKEYCKQVPYVLIPGIF</sequence>
<dbReference type="EC" id="1.3.1.21" evidence="18"/>
<keyword evidence="16" id="KW-1207">Sterol metabolism</keyword>
<dbReference type="EMBL" id="KQ965734">
    <property type="protein sequence ID" value="KXS20940.1"/>
    <property type="molecule type" value="Genomic_DNA"/>
</dbReference>
<evidence type="ECO:0000256" key="23">
    <source>
        <dbReference type="SAM" id="MobiDB-lite"/>
    </source>
</evidence>
<dbReference type="Proteomes" id="UP000070544">
    <property type="component" value="Unassembled WGS sequence"/>
</dbReference>
<dbReference type="STRING" id="1344416.A0A139AW40"/>
<evidence type="ECO:0000256" key="4">
    <source>
        <dbReference type="ARBA" id="ARBA00022516"/>
    </source>
</evidence>
<evidence type="ECO:0000256" key="9">
    <source>
        <dbReference type="ARBA" id="ARBA00022857"/>
    </source>
</evidence>
<feature type="transmembrane region" description="Helical" evidence="24">
    <location>
        <begin position="340"/>
        <end position="361"/>
    </location>
</feature>
<keyword evidence="17" id="KW-0753">Steroid metabolism</keyword>
<dbReference type="Pfam" id="PF01222">
    <property type="entry name" value="ERG4_ERG24"/>
    <property type="match status" value="1"/>
</dbReference>
<keyword evidence="12" id="KW-0560">Oxidoreductase</keyword>
<evidence type="ECO:0000256" key="18">
    <source>
        <dbReference type="ARBA" id="ARBA00038851"/>
    </source>
</evidence>
<feature type="transmembrane region" description="Helical" evidence="24">
    <location>
        <begin position="450"/>
        <end position="473"/>
    </location>
</feature>
<keyword evidence="5" id="KW-0153">Cholesterol metabolism</keyword>
<evidence type="ECO:0000256" key="6">
    <source>
        <dbReference type="ARBA" id="ARBA00022692"/>
    </source>
</evidence>
<reference evidence="25 26" key="1">
    <citation type="journal article" date="2015" name="Genome Biol. Evol.">
        <title>Phylogenomic analyses indicate that early fungi evolved digesting cell walls of algal ancestors of land plants.</title>
        <authorList>
            <person name="Chang Y."/>
            <person name="Wang S."/>
            <person name="Sekimoto S."/>
            <person name="Aerts A.L."/>
            <person name="Choi C."/>
            <person name="Clum A."/>
            <person name="LaButti K.M."/>
            <person name="Lindquist E.A."/>
            <person name="Yee Ngan C."/>
            <person name="Ohm R.A."/>
            <person name="Salamov A.A."/>
            <person name="Grigoriev I.V."/>
            <person name="Spatafora J.W."/>
            <person name="Berbee M.L."/>
        </authorList>
    </citation>
    <scope>NUCLEOTIDE SEQUENCE [LARGE SCALE GENOMIC DNA]</scope>
    <source>
        <strain evidence="25 26">JEL478</strain>
    </source>
</reference>
<evidence type="ECO:0000256" key="5">
    <source>
        <dbReference type="ARBA" id="ARBA00022548"/>
    </source>
</evidence>
<evidence type="ECO:0000256" key="11">
    <source>
        <dbReference type="ARBA" id="ARBA00022989"/>
    </source>
</evidence>
<keyword evidence="15 24" id="KW-0472">Membrane</keyword>
<comment type="catalytic activity">
    <reaction evidence="22">
        <text>7-dehydrodesmosterol + NADPH + H(+) = desmosterol + NADP(+)</text>
        <dbReference type="Rhea" id="RHEA:46740"/>
        <dbReference type="ChEBI" id="CHEBI:15378"/>
        <dbReference type="ChEBI" id="CHEBI:17737"/>
        <dbReference type="ChEBI" id="CHEBI:27910"/>
        <dbReference type="ChEBI" id="CHEBI:57783"/>
        <dbReference type="ChEBI" id="CHEBI:58349"/>
    </reaction>
    <physiologicalReaction direction="left-to-right" evidence="22">
        <dbReference type="Rhea" id="RHEA:46741"/>
    </physiologicalReaction>
</comment>
<feature type="compositionally biased region" description="Basic and acidic residues" evidence="23">
    <location>
        <begin position="26"/>
        <end position="36"/>
    </location>
</feature>
<feature type="transmembrane region" description="Helical" evidence="24">
    <location>
        <begin position="152"/>
        <end position="168"/>
    </location>
</feature>
<evidence type="ECO:0000256" key="17">
    <source>
        <dbReference type="ARBA" id="ARBA00023221"/>
    </source>
</evidence>
<dbReference type="GO" id="GO:0016132">
    <property type="term" value="P:brassinosteroid biosynthetic process"/>
    <property type="evidence" value="ECO:0007669"/>
    <property type="project" value="TreeGrafter"/>
</dbReference>
<dbReference type="OrthoDB" id="5326588at2759"/>
<keyword evidence="13" id="KW-0756">Sterol biosynthesis</keyword>
<dbReference type="GO" id="GO:0047598">
    <property type="term" value="F:7-dehydrocholesterol reductase activity"/>
    <property type="evidence" value="ECO:0007669"/>
    <property type="project" value="UniProtKB-EC"/>
</dbReference>
<evidence type="ECO:0000256" key="14">
    <source>
        <dbReference type="ARBA" id="ARBA00023098"/>
    </source>
</evidence>
<keyword evidence="11 24" id="KW-1133">Transmembrane helix</keyword>
<evidence type="ECO:0000256" key="10">
    <source>
        <dbReference type="ARBA" id="ARBA00022955"/>
    </source>
</evidence>
<evidence type="ECO:0000256" key="7">
    <source>
        <dbReference type="ARBA" id="ARBA00022778"/>
    </source>
</evidence>
<organism evidence="25 26">
    <name type="scientific">Gonapodya prolifera (strain JEL478)</name>
    <name type="common">Monoblepharis prolifera</name>
    <dbReference type="NCBI Taxonomy" id="1344416"/>
    <lineage>
        <taxon>Eukaryota</taxon>
        <taxon>Fungi</taxon>
        <taxon>Fungi incertae sedis</taxon>
        <taxon>Chytridiomycota</taxon>
        <taxon>Chytridiomycota incertae sedis</taxon>
        <taxon>Monoblepharidomycetes</taxon>
        <taxon>Monoblepharidales</taxon>
        <taxon>Gonapodyaceae</taxon>
        <taxon>Gonapodya</taxon>
    </lineage>
</organism>
<dbReference type="OMA" id="WGKPAEC"/>
<gene>
    <name evidence="25" type="ORF">M427DRAFT_107873</name>
</gene>
<feature type="region of interest" description="Disordered" evidence="23">
    <location>
        <begin position="1"/>
        <end position="43"/>
    </location>
</feature>
<feature type="transmembrane region" description="Helical" evidence="24">
    <location>
        <begin position="188"/>
        <end position="208"/>
    </location>
</feature>
<feature type="transmembrane region" description="Helical" evidence="24">
    <location>
        <begin position="56"/>
        <end position="78"/>
    </location>
</feature>
<evidence type="ECO:0000256" key="2">
    <source>
        <dbReference type="ARBA" id="ARBA00004770"/>
    </source>
</evidence>
<evidence type="ECO:0000256" key="21">
    <source>
        <dbReference type="ARBA" id="ARBA00047795"/>
    </source>
</evidence>
<dbReference type="PANTHER" id="PTHR21257:SF38">
    <property type="entry name" value="7-DEHYDROCHOLESTEROL REDUCTASE"/>
    <property type="match status" value="1"/>
</dbReference>
<keyword evidence="14" id="KW-0443">Lipid metabolism</keyword>
<keyword evidence="6 24" id="KW-0812">Transmembrane</keyword>
<keyword evidence="4" id="KW-0444">Lipid biosynthesis</keyword>
<dbReference type="PANTHER" id="PTHR21257">
    <property type="entry name" value="DELTA(14)-STEROL REDUCTASE"/>
    <property type="match status" value="1"/>
</dbReference>
<dbReference type="Gene3D" id="1.20.120.1630">
    <property type="match status" value="1"/>
</dbReference>
<evidence type="ECO:0000256" key="3">
    <source>
        <dbReference type="ARBA" id="ARBA00005402"/>
    </source>
</evidence>
<evidence type="ECO:0000256" key="24">
    <source>
        <dbReference type="SAM" id="Phobius"/>
    </source>
</evidence>
<feature type="transmembrane region" description="Helical" evidence="24">
    <location>
        <begin position="114"/>
        <end position="132"/>
    </location>
</feature>
<keyword evidence="9" id="KW-0521">NADP</keyword>
<evidence type="ECO:0000313" key="26">
    <source>
        <dbReference type="Proteomes" id="UP000070544"/>
    </source>
</evidence>
<dbReference type="FunFam" id="1.20.120.1630:FF:000004">
    <property type="entry name" value="7-dehydrocholesterol reductase"/>
    <property type="match status" value="1"/>
</dbReference>
<keyword evidence="10" id="KW-0752">Steroid biosynthesis</keyword>
<evidence type="ECO:0000256" key="12">
    <source>
        <dbReference type="ARBA" id="ARBA00023002"/>
    </source>
</evidence>
<evidence type="ECO:0000256" key="8">
    <source>
        <dbReference type="ARBA" id="ARBA00022824"/>
    </source>
</evidence>
<evidence type="ECO:0000256" key="22">
    <source>
        <dbReference type="ARBA" id="ARBA00047826"/>
    </source>
</evidence>